<organism evidence="10 11">
    <name type="scientific">Paractinoplanes globisporus</name>
    <dbReference type="NCBI Taxonomy" id="113565"/>
    <lineage>
        <taxon>Bacteria</taxon>
        <taxon>Bacillati</taxon>
        <taxon>Actinomycetota</taxon>
        <taxon>Actinomycetes</taxon>
        <taxon>Micromonosporales</taxon>
        <taxon>Micromonosporaceae</taxon>
        <taxon>Paractinoplanes</taxon>
    </lineage>
</organism>
<dbReference type="CDD" id="cd06261">
    <property type="entry name" value="TM_PBP2"/>
    <property type="match status" value="1"/>
</dbReference>
<dbReference type="Gene3D" id="1.10.3720.10">
    <property type="entry name" value="MetI-like"/>
    <property type="match status" value="1"/>
</dbReference>
<keyword evidence="11" id="KW-1185">Reference proteome</keyword>
<keyword evidence="7 8" id="KW-0472">Membrane</keyword>
<keyword evidence="6 8" id="KW-1133">Transmembrane helix</keyword>
<accession>A0ABW6WCZ1</accession>
<dbReference type="InterPro" id="IPR000515">
    <property type="entry name" value="MetI-like"/>
</dbReference>
<evidence type="ECO:0000256" key="8">
    <source>
        <dbReference type="SAM" id="Phobius"/>
    </source>
</evidence>
<proteinExistence type="inferred from homology"/>
<protein>
    <submittedName>
        <fullName evidence="10">ABC transporter permease</fullName>
    </submittedName>
</protein>
<evidence type="ECO:0000256" key="4">
    <source>
        <dbReference type="ARBA" id="ARBA00022475"/>
    </source>
</evidence>
<keyword evidence="3" id="KW-0813">Transport</keyword>
<dbReference type="InterPro" id="IPR035906">
    <property type="entry name" value="MetI-like_sf"/>
</dbReference>
<name>A0ABW6WCZ1_9ACTN</name>
<evidence type="ECO:0000256" key="2">
    <source>
        <dbReference type="ARBA" id="ARBA00007069"/>
    </source>
</evidence>
<evidence type="ECO:0000256" key="3">
    <source>
        <dbReference type="ARBA" id="ARBA00022448"/>
    </source>
</evidence>
<feature type="transmembrane region" description="Helical" evidence="8">
    <location>
        <begin position="263"/>
        <end position="285"/>
    </location>
</feature>
<dbReference type="Proteomes" id="UP001602245">
    <property type="component" value="Unassembled WGS sequence"/>
</dbReference>
<evidence type="ECO:0000256" key="6">
    <source>
        <dbReference type="ARBA" id="ARBA00022989"/>
    </source>
</evidence>
<keyword evidence="5 8" id="KW-0812">Transmembrane</keyword>
<dbReference type="EMBL" id="JBIAZU010000002">
    <property type="protein sequence ID" value="MFF5289847.1"/>
    <property type="molecule type" value="Genomic_DNA"/>
</dbReference>
<evidence type="ECO:0000256" key="7">
    <source>
        <dbReference type="ARBA" id="ARBA00023136"/>
    </source>
</evidence>
<comment type="similarity">
    <text evidence="2">Belongs to the binding-protein-dependent transport system permease family. CysTW subfamily.</text>
</comment>
<keyword evidence="4" id="KW-1003">Cell membrane</keyword>
<feature type="transmembrane region" description="Helical" evidence="8">
    <location>
        <begin position="113"/>
        <end position="133"/>
    </location>
</feature>
<evidence type="ECO:0000256" key="1">
    <source>
        <dbReference type="ARBA" id="ARBA00004651"/>
    </source>
</evidence>
<comment type="caution">
    <text evidence="10">The sequence shown here is derived from an EMBL/GenBank/DDBJ whole genome shotgun (WGS) entry which is preliminary data.</text>
</comment>
<evidence type="ECO:0000256" key="5">
    <source>
        <dbReference type="ARBA" id="ARBA00022692"/>
    </source>
</evidence>
<dbReference type="PROSITE" id="PS50928">
    <property type="entry name" value="ABC_TM1"/>
    <property type="match status" value="1"/>
</dbReference>
<sequence>MLTREPEVRQDRPTKRRRTRLWSALTLPGTVWMSVFFLSALLLTVALSFGTTDDLGNPHFGSTLANWAQLGEPAYAKVIFRSFVYAGLASVICLLIAYPVAYVIALHGGRYKHALIAAIVVPFFANYLVRMYGWSTVLADDGPVLRAARALGAPPSLTILNTGFGVVAGLVYGFVVFMILPLYAAMERMDVSLIEAGRDLYGGPLRTFLFVTVPSTRQGALAGLVLVFLPATGDFVSAQLLGGPNQIMIGNLIQQKFFDGQNWPLGCALTVLLMALLVVGLSGYLRRSRRDEQEAVR</sequence>
<evidence type="ECO:0000259" key="9">
    <source>
        <dbReference type="PROSITE" id="PS50928"/>
    </source>
</evidence>
<feature type="transmembrane region" description="Helical" evidence="8">
    <location>
        <begin position="21"/>
        <end position="49"/>
    </location>
</feature>
<dbReference type="SUPFAM" id="SSF161098">
    <property type="entry name" value="MetI-like"/>
    <property type="match status" value="1"/>
</dbReference>
<reference evidence="10 11" key="1">
    <citation type="submission" date="2024-10" db="EMBL/GenBank/DDBJ databases">
        <title>The Natural Products Discovery Center: Release of the First 8490 Sequenced Strains for Exploring Actinobacteria Biosynthetic Diversity.</title>
        <authorList>
            <person name="Kalkreuter E."/>
            <person name="Kautsar S.A."/>
            <person name="Yang D."/>
            <person name="Bader C.D."/>
            <person name="Teijaro C.N."/>
            <person name="Fluegel L."/>
            <person name="Davis C.M."/>
            <person name="Simpson J.R."/>
            <person name="Lauterbach L."/>
            <person name="Steele A.D."/>
            <person name="Gui C."/>
            <person name="Meng S."/>
            <person name="Li G."/>
            <person name="Viehrig K."/>
            <person name="Ye F."/>
            <person name="Su P."/>
            <person name="Kiefer A.F."/>
            <person name="Nichols A."/>
            <person name="Cepeda A.J."/>
            <person name="Yan W."/>
            <person name="Fan B."/>
            <person name="Jiang Y."/>
            <person name="Adhikari A."/>
            <person name="Zheng C.-J."/>
            <person name="Schuster L."/>
            <person name="Cowan T.M."/>
            <person name="Smanski M.J."/>
            <person name="Chevrette M.G."/>
            <person name="De Carvalho L.P.S."/>
            <person name="Shen B."/>
        </authorList>
    </citation>
    <scope>NUCLEOTIDE SEQUENCE [LARGE SCALE GENOMIC DNA]</scope>
    <source>
        <strain evidence="10 11">NPDC000087</strain>
    </source>
</reference>
<evidence type="ECO:0000313" key="11">
    <source>
        <dbReference type="Proteomes" id="UP001602245"/>
    </source>
</evidence>
<evidence type="ECO:0000313" key="10">
    <source>
        <dbReference type="EMBL" id="MFF5289847.1"/>
    </source>
</evidence>
<comment type="subcellular location">
    <subcellularLocation>
        <location evidence="1">Cell membrane</location>
        <topology evidence="1">Multi-pass membrane protein</topology>
    </subcellularLocation>
</comment>
<dbReference type="PANTHER" id="PTHR42929:SF1">
    <property type="entry name" value="INNER MEMBRANE ABC TRANSPORTER PERMEASE PROTEIN YDCU-RELATED"/>
    <property type="match status" value="1"/>
</dbReference>
<feature type="domain" description="ABC transmembrane type-1" evidence="9">
    <location>
        <begin position="79"/>
        <end position="282"/>
    </location>
</feature>
<gene>
    <name evidence="10" type="ORF">ACFY35_10425</name>
</gene>
<dbReference type="PANTHER" id="PTHR42929">
    <property type="entry name" value="INNER MEMBRANE ABC TRANSPORTER PERMEASE PROTEIN YDCU-RELATED-RELATED"/>
    <property type="match status" value="1"/>
</dbReference>
<dbReference type="RefSeq" id="WP_051115243.1">
    <property type="nucleotide sequence ID" value="NZ_JBIAZU010000002.1"/>
</dbReference>
<feature type="transmembrane region" description="Helical" evidence="8">
    <location>
        <begin position="164"/>
        <end position="186"/>
    </location>
</feature>
<feature type="transmembrane region" description="Helical" evidence="8">
    <location>
        <begin position="83"/>
        <end position="106"/>
    </location>
</feature>